<feature type="transmembrane region" description="Helical" evidence="8">
    <location>
        <begin position="291"/>
        <end position="315"/>
    </location>
</feature>
<evidence type="ECO:0000256" key="6">
    <source>
        <dbReference type="ARBA" id="ARBA00022989"/>
    </source>
</evidence>
<dbReference type="InterPro" id="IPR035906">
    <property type="entry name" value="MetI-like_sf"/>
</dbReference>
<sequence length="543" mass="61557">MERAKIKRHINGWSLISFVMVILILLPSVEIVSNLIKPVNENWAHIKQYMLKVYIVDSIKLTIAVVLFTVIIGVVSAYFVTFYDFPFRRFFKWALVLPMAIPPYIGAYTYNGLLSYTGIIQTTLRNKFDIAVNQKYFNIMSLKGAIFILTIFLFPYVYLITKSFLEKQSATLVESARLLGKGNIVIFFKVIVPISRVAIVSGATLVALEVLSDYGVVSYFGVQTFTTAIFKTWFSLGDVESSVRIAAILMVGVVFVILFEKFMRGRRKYSYSNTKIKPVSRKRLTGIKKNIVVGFFTIIFLLSFLIPTIQLLYFASLTYKRVLNSSFITMSLNTLTLSIMAAIVITIISLVIANYCRIHEGTLSKIISKITMVGYSIPAAVIAISVILLFVNIDRNLKWFYIMINPNSKTLVLSTSIFMLFFAYVIRFLEVSYQAIESGYEKMGKKFFEASRLLGQNTLKTFIKIDIPMLKPAIISSIVLVFIDIIKELPLTLLLRPFNFNTLATRTFDYAADEMLQEAAVPAIIIILISIVAISFINRVDKE</sequence>
<comment type="caution">
    <text evidence="10">The sequence shown here is derived from an EMBL/GenBank/DDBJ whole genome shotgun (WGS) entry which is preliminary data.</text>
</comment>
<feature type="transmembrane region" description="Helical" evidence="8">
    <location>
        <begin position="145"/>
        <end position="165"/>
    </location>
</feature>
<evidence type="ECO:0000259" key="9">
    <source>
        <dbReference type="PROSITE" id="PS50928"/>
    </source>
</evidence>
<keyword evidence="2 8" id="KW-0813">Transport</keyword>
<keyword evidence="3" id="KW-1003">Cell membrane</keyword>
<dbReference type="OrthoDB" id="9776648at2"/>
<dbReference type="GO" id="GO:0055085">
    <property type="term" value="P:transmembrane transport"/>
    <property type="evidence" value="ECO:0007669"/>
    <property type="project" value="InterPro"/>
</dbReference>
<dbReference type="PROSITE" id="PS50928">
    <property type="entry name" value="ABC_TM1"/>
    <property type="match status" value="2"/>
</dbReference>
<evidence type="ECO:0000313" key="10">
    <source>
        <dbReference type="EMBL" id="EYE87518.1"/>
    </source>
</evidence>
<comment type="similarity">
    <text evidence="8">Belongs to the binding-protein-dependent transport system permease family.</text>
</comment>
<dbReference type="PANTHER" id="PTHR43357">
    <property type="entry name" value="INNER MEMBRANE ABC TRANSPORTER PERMEASE PROTEIN YDCV"/>
    <property type="match status" value="1"/>
</dbReference>
<name>A0A017RS00_9CLOT</name>
<evidence type="ECO:0000256" key="2">
    <source>
        <dbReference type="ARBA" id="ARBA00022448"/>
    </source>
</evidence>
<evidence type="ECO:0000256" key="7">
    <source>
        <dbReference type="ARBA" id="ARBA00023136"/>
    </source>
</evidence>
<evidence type="ECO:0000256" key="5">
    <source>
        <dbReference type="ARBA" id="ARBA00022692"/>
    </source>
</evidence>
<feature type="transmembrane region" description="Helical" evidence="8">
    <location>
        <begin position="519"/>
        <end position="537"/>
    </location>
</feature>
<dbReference type="STRING" id="1403537.Q428_12820"/>
<proteinExistence type="inferred from homology"/>
<feature type="transmembrane region" description="Helical" evidence="8">
    <location>
        <begin position="370"/>
        <end position="391"/>
    </location>
</feature>
<dbReference type="Pfam" id="PF00528">
    <property type="entry name" value="BPD_transp_1"/>
    <property type="match status" value="2"/>
</dbReference>
<feature type="transmembrane region" description="Helical" evidence="8">
    <location>
        <begin position="186"/>
        <end position="208"/>
    </location>
</feature>
<comment type="subcellular location">
    <subcellularLocation>
        <location evidence="1">Cell inner membrane</location>
        <topology evidence="1">Multi-pass membrane protein</topology>
    </subcellularLocation>
    <subcellularLocation>
        <location evidence="8">Cell membrane</location>
        <topology evidence="8">Multi-pass membrane protein</topology>
    </subcellularLocation>
</comment>
<feature type="transmembrane region" description="Helical" evidence="8">
    <location>
        <begin position="90"/>
        <end position="110"/>
    </location>
</feature>
<feature type="domain" description="ABC transmembrane type-1" evidence="9">
    <location>
        <begin position="331"/>
        <end position="537"/>
    </location>
</feature>
<dbReference type="InterPro" id="IPR000515">
    <property type="entry name" value="MetI-like"/>
</dbReference>
<evidence type="ECO:0000256" key="8">
    <source>
        <dbReference type="RuleBase" id="RU363032"/>
    </source>
</evidence>
<keyword evidence="6 8" id="KW-1133">Transmembrane helix</keyword>
<accession>A0A017RS00</accession>
<dbReference type="Gene3D" id="1.10.3720.10">
    <property type="entry name" value="MetI-like"/>
    <property type="match status" value="2"/>
</dbReference>
<feature type="transmembrane region" description="Helical" evidence="8">
    <location>
        <begin position="469"/>
        <end position="486"/>
    </location>
</feature>
<gene>
    <name evidence="10" type="ORF">Q428_12820</name>
</gene>
<evidence type="ECO:0000256" key="3">
    <source>
        <dbReference type="ARBA" id="ARBA00022475"/>
    </source>
</evidence>
<dbReference type="CDD" id="cd06261">
    <property type="entry name" value="TM_PBP2"/>
    <property type="match status" value="2"/>
</dbReference>
<dbReference type="AlphaFoldDB" id="A0A017RS00"/>
<feature type="transmembrane region" description="Helical" evidence="8">
    <location>
        <begin position="12"/>
        <end position="29"/>
    </location>
</feature>
<dbReference type="EMBL" id="AZQP01000051">
    <property type="protein sequence ID" value="EYE87518.1"/>
    <property type="molecule type" value="Genomic_DNA"/>
</dbReference>
<keyword evidence="5 8" id="KW-0812">Transmembrane</keyword>
<evidence type="ECO:0000256" key="1">
    <source>
        <dbReference type="ARBA" id="ARBA00004429"/>
    </source>
</evidence>
<feature type="transmembrane region" description="Helical" evidence="8">
    <location>
        <begin position="61"/>
        <end position="83"/>
    </location>
</feature>
<dbReference type="Proteomes" id="UP000019681">
    <property type="component" value="Unassembled WGS sequence"/>
</dbReference>
<dbReference type="PANTHER" id="PTHR43357:SF3">
    <property type="entry name" value="FE(3+)-TRANSPORT SYSTEM PERMEASE PROTEIN FBPB 2"/>
    <property type="match status" value="1"/>
</dbReference>
<feature type="transmembrane region" description="Helical" evidence="8">
    <location>
        <begin position="335"/>
        <end position="358"/>
    </location>
</feature>
<evidence type="ECO:0000256" key="4">
    <source>
        <dbReference type="ARBA" id="ARBA00022519"/>
    </source>
</evidence>
<evidence type="ECO:0000313" key="11">
    <source>
        <dbReference type="Proteomes" id="UP000019681"/>
    </source>
</evidence>
<dbReference type="GO" id="GO:0005886">
    <property type="term" value="C:plasma membrane"/>
    <property type="evidence" value="ECO:0007669"/>
    <property type="project" value="UniProtKB-SubCell"/>
</dbReference>
<reference evidence="10 11" key="1">
    <citation type="journal article" date="2014" name="Genome Announc.">
        <title>Draft Genome Sequence of Fervidicella metallireducens Strain AeBT, an Iron-Reducing Thermoanaerobe from the Great Artesian Basin.</title>
        <authorList>
            <person name="Patel B.K."/>
        </authorList>
    </citation>
    <scope>NUCLEOTIDE SEQUENCE [LARGE SCALE GENOMIC DNA]</scope>
    <source>
        <strain evidence="10 11">AeB</strain>
    </source>
</reference>
<protein>
    <submittedName>
        <fullName evidence="10">Iron ABC transporter</fullName>
    </submittedName>
</protein>
<keyword evidence="7 8" id="KW-0472">Membrane</keyword>
<keyword evidence="4" id="KW-0997">Cell inner membrane</keyword>
<organism evidence="10 11">
    <name type="scientific">Fervidicella metallireducens AeB</name>
    <dbReference type="NCBI Taxonomy" id="1403537"/>
    <lineage>
        <taxon>Bacteria</taxon>
        <taxon>Bacillati</taxon>
        <taxon>Bacillota</taxon>
        <taxon>Clostridia</taxon>
        <taxon>Eubacteriales</taxon>
        <taxon>Clostridiaceae</taxon>
        <taxon>Fervidicella</taxon>
    </lineage>
</organism>
<feature type="domain" description="ABC transmembrane type-1" evidence="9">
    <location>
        <begin position="55"/>
        <end position="261"/>
    </location>
</feature>
<dbReference type="SUPFAM" id="SSF161098">
    <property type="entry name" value="MetI-like"/>
    <property type="match status" value="2"/>
</dbReference>
<feature type="transmembrane region" description="Helical" evidence="8">
    <location>
        <begin position="411"/>
        <end position="429"/>
    </location>
</feature>
<keyword evidence="11" id="KW-1185">Reference proteome</keyword>
<dbReference type="RefSeq" id="WP_035381305.1">
    <property type="nucleotide sequence ID" value="NZ_AZQP01000051.1"/>
</dbReference>
<feature type="transmembrane region" description="Helical" evidence="8">
    <location>
        <begin position="241"/>
        <end position="259"/>
    </location>
</feature>